<evidence type="ECO:0000313" key="2">
    <source>
        <dbReference type="EMBL" id="QQK78043.1"/>
    </source>
</evidence>
<keyword evidence="3" id="KW-1185">Reference proteome</keyword>
<evidence type="ECO:0000313" key="3">
    <source>
        <dbReference type="Proteomes" id="UP000595823"/>
    </source>
</evidence>
<dbReference type="SUPFAM" id="SSF88723">
    <property type="entry name" value="PIN domain-like"/>
    <property type="match status" value="1"/>
</dbReference>
<proteinExistence type="predicted"/>
<dbReference type="Gene3D" id="3.40.50.1010">
    <property type="entry name" value="5'-nuclease"/>
    <property type="match status" value="1"/>
</dbReference>
<feature type="domain" description="PIN" evidence="1">
    <location>
        <begin position="6"/>
        <end position="85"/>
    </location>
</feature>
<dbReference type="EMBL" id="CP054705">
    <property type="protein sequence ID" value="QQK78043.1"/>
    <property type="molecule type" value="Genomic_DNA"/>
</dbReference>
<dbReference type="CDD" id="cd18687">
    <property type="entry name" value="PIN_VapC-like"/>
    <property type="match status" value="1"/>
</dbReference>
<dbReference type="AlphaFoldDB" id="A0A7T6Z6S8"/>
<dbReference type="Pfam" id="PF01850">
    <property type="entry name" value="PIN"/>
    <property type="match status" value="1"/>
</dbReference>
<gene>
    <name evidence="2" type="ORF">HUG15_22275</name>
</gene>
<evidence type="ECO:0000259" key="1">
    <source>
        <dbReference type="Pfam" id="PF01850"/>
    </source>
</evidence>
<organism evidence="2 3">
    <name type="scientific">Salicibibacter cibarius</name>
    <dbReference type="NCBI Taxonomy" id="2743000"/>
    <lineage>
        <taxon>Bacteria</taxon>
        <taxon>Bacillati</taxon>
        <taxon>Bacillota</taxon>
        <taxon>Bacilli</taxon>
        <taxon>Bacillales</taxon>
        <taxon>Bacillaceae</taxon>
        <taxon>Salicibibacter</taxon>
    </lineage>
</organism>
<protein>
    <submittedName>
        <fullName evidence="2">Type II toxin-antitoxin system VapC family toxin</fullName>
    </submittedName>
</protein>
<accession>A0A7T6Z6S8</accession>
<dbReference type="KEGG" id="scia:HUG15_22275"/>
<name>A0A7T6Z6S8_9BACI</name>
<dbReference type="InterPro" id="IPR002716">
    <property type="entry name" value="PIN_dom"/>
</dbReference>
<dbReference type="Proteomes" id="UP000595823">
    <property type="component" value="Chromosome"/>
</dbReference>
<dbReference type="InterPro" id="IPR029060">
    <property type="entry name" value="PIN-like_dom_sf"/>
</dbReference>
<reference evidence="2 3" key="1">
    <citation type="submission" date="2020-06" db="EMBL/GenBank/DDBJ databases">
        <title>Genomic analysis of Salicibibacter sp. NKC5-3.</title>
        <authorList>
            <person name="Oh Y.J."/>
        </authorList>
    </citation>
    <scope>NUCLEOTIDE SEQUENCE [LARGE SCALE GENOMIC DNA]</scope>
    <source>
        <strain evidence="2 3">NKC5-3</strain>
    </source>
</reference>
<dbReference type="RefSeq" id="WP_200125967.1">
    <property type="nucleotide sequence ID" value="NZ_CP054705.1"/>
</dbReference>
<sequence length="149" mass="17214">MLKTKIYLDTSVISALYDERSPERKQLTEQAWDQIVQEEVHISEIVLDELNAAPEPMKSTFLKTVEPFKILKFSDEAKYLSNIYVQEGIFPEKYSDDARHVAVATVNDSRYLLSWNFKHLVKVKTRKAVSLINSLNHYSTIEIIAPPEL</sequence>